<dbReference type="AlphaFoldDB" id="A0A1G2V837"/>
<dbReference type="EMBL" id="MHWZ01000013">
    <property type="protein sequence ID" value="OHB17804.1"/>
    <property type="molecule type" value="Genomic_DNA"/>
</dbReference>
<reference evidence="2 3" key="1">
    <citation type="journal article" date="2016" name="Nat. Commun.">
        <title>Thousands of microbial genomes shed light on interconnected biogeochemical processes in an aquifer system.</title>
        <authorList>
            <person name="Anantharaman K."/>
            <person name="Brown C.T."/>
            <person name="Hug L.A."/>
            <person name="Sharon I."/>
            <person name="Castelle C.J."/>
            <person name="Probst A.J."/>
            <person name="Thomas B.C."/>
            <person name="Singh A."/>
            <person name="Wilkins M.J."/>
            <person name="Karaoz U."/>
            <person name="Brodie E.L."/>
            <person name="Williams K.H."/>
            <person name="Hubbard S.S."/>
            <person name="Banfield J.F."/>
        </authorList>
    </citation>
    <scope>NUCLEOTIDE SEQUENCE [LARGE SCALE GENOMIC DNA]</scope>
</reference>
<sequence length="284" mass="31913">MEPEETPLKQIRTFQGDVAEVLQRERGSLVSIQRAEHLKKNPLHDTSSENYKNKSESFFLLVGSLLLFTLGAVGVWHAYNAFIKGGATPVTTASANRFIPVDAEINLNLTATSREALIDILSGAVMDGASKELRHFVFTKEGTSKPSYLFPISEFLERLEVHAPGNLVRAFDPPFMFGALEKSTFLIIKLSSFENAFAGMLAWEKTLSQDIGPLFATSELLRNLPIDSVFTDIVDKNKDIRILMFNDQTVLLYSFFDNNKLIITDNIDTLRILVDRLIQEKLPR</sequence>
<feature type="transmembrane region" description="Helical" evidence="1">
    <location>
        <begin position="58"/>
        <end position="79"/>
    </location>
</feature>
<accession>A0A1G2V837</accession>
<protein>
    <submittedName>
        <fullName evidence="2">Uncharacterized protein</fullName>
    </submittedName>
</protein>
<keyword evidence="1" id="KW-0472">Membrane</keyword>
<name>A0A1G2V837_9BACT</name>
<keyword evidence="1" id="KW-1133">Transmembrane helix</keyword>
<dbReference type="Proteomes" id="UP000176868">
    <property type="component" value="Unassembled WGS sequence"/>
</dbReference>
<proteinExistence type="predicted"/>
<evidence type="ECO:0000256" key="1">
    <source>
        <dbReference type="SAM" id="Phobius"/>
    </source>
</evidence>
<keyword evidence="1" id="KW-0812">Transmembrane</keyword>
<evidence type="ECO:0000313" key="2">
    <source>
        <dbReference type="EMBL" id="OHB17804.1"/>
    </source>
</evidence>
<organism evidence="2 3">
    <name type="scientific">Candidatus Zambryskibacteria bacterium RIFOXYD2_FULL_43_10</name>
    <dbReference type="NCBI Taxonomy" id="1802782"/>
    <lineage>
        <taxon>Bacteria</taxon>
        <taxon>Candidatus Zambryskiibacteriota</taxon>
    </lineage>
</organism>
<comment type="caution">
    <text evidence="2">The sequence shown here is derived from an EMBL/GenBank/DDBJ whole genome shotgun (WGS) entry which is preliminary data.</text>
</comment>
<gene>
    <name evidence="2" type="ORF">A2544_01950</name>
</gene>
<evidence type="ECO:0000313" key="3">
    <source>
        <dbReference type="Proteomes" id="UP000176868"/>
    </source>
</evidence>
<dbReference type="STRING" id="1802782.A2544_01950"/>